<proteinExistence type="predicted"/>
<evidence type="ECO:0000313" key="2">
    <source>
        <dbReference type="Proteomes" id="UP000053268"/>
    </source>
</evidence>
<accession>A0A194PS56</accession>
<sequence length="66" mass="6873">MKRTGVDAGRCAAAAGGATAFHVECRTVRNVSEARARRSPLVVAPVPTVANLQQCSLGIRGDLLEP</sequence>
<protein>
    <submittedName>
        <fullName evidence="1">Uncharacterized protein</fullName>
    </submittedName>
</protein>
<organism evidence="1 2">
    <name type="scientific">Papilio xuthus</name>
    <name type="common">Asian swallowtail butterfly</name>
    <dbReference type="NCBI Taxonomy" id="66420"/>
    <lineage>
        <taxon>Eukaryota</taxon>
        <taxon>Metazoa</taxon>
        <taxon>Ecdysozoa</taxon>
        <taxon>Arthropoda</taxon>
        <taxon>Hexapoda</taxon>
        <taxon>Insecta</taxon>
        <taxon>Pterygota</taxon>
        <taxon>Neoptera</taxon>
        <taxon>Endopterygota</taxon>
        <taxon>Lepidoptera</taxon>
        <taxon>Glossata</taxon>
        <taxon>Ditrysia</taxon>
        <taxon>Papilionoidea</taxon>
        <taxon>Papilionidae</taxon>
        <taxon>Papilioninae</taxon>
        <taxon>Papilio</taxon>
    </lineage>
</organism>
<keyword evidence="2" id="KW-1185">Reference proteome</keyword>
<reference evidence="1 2" key="1">
    <citation type="journal article" date="2015" name="Nat. Commun.">
        <title>Outbred genome sequencing and CRISPR/Cas9 gene editing in butterflies.</title>
        <authorList>
            <person name="Li X."/>
            <person name="Fan D."/>
            <person name="Zhang W."/>
            <person name="Liu G."/>
            <person name="Zhang L."/>
            <person name="Zhao L."/>
            <person name="Fang X."/>
            <person name="Chen L."/>
            <person name="Dong Y."/>
            <person name="Chen Y."/>
            <person name="Ding Y."/>
            <person name="Zhao R."/>
            <person name="Feng M."/>
            <person name="Zhu Y."/>
            <person name="Feng Y."/>
            <person name="Jiang X."/>
            <person name="Zhu D."/>
            <person name="Xiang H."/>
            <person name="Feng X."/>
            <person name="Li S."/>
            <person name="Wang J."/>
            <person name="Zhang G."/>
            <person name="Kronforst M.R."/>
            <person name="Wang W."/>
        </authorList>
    </citation>
    <scope>NUCLEOTIDE SEQUENCE [LARGE SCALE GENOMIC DNA]</scope>
    <source>
        <strain evidence="1">Ya'a_city_454_Px</strain>
        <tissue evidence="1">Whole body</tissue>
    </source>
</reference>
<name>A0A194PS56_PAPXU</name>
<dbReference type="EMBL" id="KQ459601">
    <property type="protein sequence ID" value="KPI93960.1"/>
    <property type="molecule type" value="Genomic_DNA"/>
</dbReference>
<gene>
    <name evidence="1" type="ORF">RR46_13125</name>
</gene>
<dbReference type="AlphaFoldDB" id="A0A194PS56"/>
<evidence type="ECO:0000313" key="1">
    <source>
        <dbReference type="EMBL" id="KPI93960.1"/>
    </source>
</evidence>
<dbReference type="Proteomes" id="UP000053268">
    <property type="component" value="Unassembled WGS sequence"/>
</dbReference>